<dbReference type="AlphaFoldDB" id="A0A177B3H4"/>
<name>A0A177B3H4_9BILA</name>
<accession>A0A177B3H4</accession>
<protein>
    <submittedName>
        <fullName evidence="1">Uncharacterized protein</fullName>
    </submittedName>
</protein>
<proteinExistence type="predicted"/>
<sequence>MLDSVFNKTANFYCLNGMCLIQNVYIRAVQKKSMITPYTSRCVI</sequence>
<evidence type="ECO:0000313" key="2">
    <source>
        <dbReference type="Proteomes" id="UP000078046"/>
    </source>
</evidence>
<reference evidence="1 2" key="1">
    <citation type="submission" date="2016-04" db="EMBL/GenBank/DDBJ databases">
        <title>The genome of Intoshia linei affirms orthonectids as highly simplified spiralians.</title>
        <authorList>
            <person name="Mikhailov K.V."/>
            <person name="Slusarev G.S."/>
            <person name="Nikitin M.A."/>
            <person name="Logacheva M.D."/>
            <person name="Penin A."/>
            <person name="Aleoshin V."/>
            <person name="Panchin Y.V."/>
        </authorList>
    </citation>
    <scope>NUCLEOTIDE SEQUENCE [LARGE SCALE GENOMIC DNA]</scope>
    <source>
        <strain evidence="1">Intl2013</strain>
        <tissue evidence="1">Whole animal</tissue>
    </source>
</reference>
<organism evidence="1 2">
    <name type="scientific">Intoshia linei</name>
    <dbReference type="NCBI Taxonomy" id="1819745"/>
    <lineage>
        <taxon>Eukaryota</taxon>
        <taxon>Metazoa</taxon>
        <taxon>Spiralia</taxon>
        <taxon>Lophotrochozoa</taxon>
        <taxon>Mesozoa</taxon>
        <taxon>Orthonectida</taxon>
        <taxon>Rhopaluridae</taxon>
        <taxon>Intoshia</taxon>
    </lineage>
</organism>
<comment type="caution">
    <text evidence="1">The sequence shown here is derived from an EMBL/GenBank/DDBJ whole genome shotgun (WGS) entry which is preliminary data.</text>
</comment>
<dbReference type="EMBL" id="LWCA01000381">
    <property type="protein sequence ID" value="OAF68829.1"/>
    <property type="molecule type" value="Genomic_DNA"/>
</dbReference>
<feature type="non-terminal residue" evidence="1">
    <location>
        <position position="44"/>
    </location>
</feature>
<gene>
    <name evidence="1" type="ORF">A3Q56_03348</name>
</gene>
<evidence type="ECO:0000313" key="1">
    <source>
        <dbReference type="EMBL" id="OAF68829.1"/>
    </source>
</evidence>
<keyword evidence="2" id="KW-1185">Reference proteome</keyword>
<dbReference type="Proteomes" id="UP000078046">
    <property type="component" value="Unassembled WGS sequence"/>
</dbReference>